<evidence type="ECO:0008006" key="3">
    <source>
        <dbReference type="Google" id="ProtNLM"/>
    </source>
</evidence>
<name>C0DBE1_9FIRM</name>
<accession>C0DBE1</accession>
<dbReference type="Proteomes" id="UP000004756">
    <property type="component" value="Unassembled WGS sequence"/>
</dbReference>
<dbReference type="EMBL" id="ACCJ01000550">
    <property type="protein sequence ID" value="EEG51316.1"/>
    <property type="molecule type" value="Genomic_DNA"/>
</dbReference>
<reference evidence="1 2" key="1">
    <citation type="submission" date="2009-01" db="EMBL/GenBank/DDBJ databases">
        <authorList>
            <person name="Fulton L."/>
            <person name="Clifton S."/>
            <person name="Fulton B."/>
            <person name="Xu J."/>
            <person name="Minx P."/>
            <person name="Pepin K.H."/>
            <person name="Johnson M."/>
            <person name="Bhonagiri V."/>
            <person name="Nash W.E."/>
            <person name="Mardis E.R."/>
            <person name="Wilson R.K."/>
        </authorList>
    </citation>
    <scope>NUCLEOTIDE SEQUENCE [LARGE SCALE GENOMIC DNA]</scope>
    <source>
        <strain evidence="1 2">DSM 15981</strain>
    </source>
</reference>
<dbReference type="HOGENOM" id="CLU_1683463_0_0_9"/>
<proteinExistence type="predicted"/>
<evidence type="ECO:0000313" key="1">
    <source>
        <dbReference type="EMBL" id="EEG51316.1"/>
    </source>
</evidence>
<keyword evidence="2" id="KW-1185">Reference proteome</keyword>
<protein>
    <recommendedName>
        <fullName evidence="3">Xylose isomerase-like TIM barrel domain-containing protein</fullName>
    </recommendedName>
</protein>
<organism evidence="1 2">
    <name type="scientific">[Clostridium] asparagiforme DSM 15981</name>
    <dbReference type="NCBI Taxonomy" id="518636"/>
    <lineage>
        <taxon>Bacteria</taxon>
        <taxon>Bacillati</taxon>
        <taxon>Bacillota</taxon>
        <taxon>Clostridia</taxon>
        <taxon>Lachnospirales</taxon>
        <taxon>Lachnospiraceae</taxon>
        <taxon>Enterocloster</taxon>
    </lineage>
</organism>
<comment type="caution">
    <text evidence="1">The sequence shown here is derived from an EMBL/GenBank/DDBJ whole genome shotgun (WGS) entry which is preliminary data.</text>
</comment>
<sequence>MQNTQFLLTTPPVVVIIWSKSITPDFCRENPYGGTYYYQHHRQSGRRFRSHCAQGPVRQTGCQSGRQTYPWKMNQEAYAGQMPHIIETAAAAGFQGLEAEICMARPLLRPAGGGTRAANAASHGVRSPGFGRRCEAGRNLHETIPGYRINIKEKII</sequence>
<reference evidence="1 2" key="2">
    <citation type="submission" date="2009-02" db="EMBL/GenBank/DDBJ databases">
        <title>Draft genome sequence of Clostridium asparagiforme (DSM 15981).</title>
        <authorList>
            <person name="Sudarsanam P."/>
            <person name="Ley R."/>
            <person name="Guruge J."/>
            <person name="Turnbaugh P.J."/>
            <person name="Mahowald M."/>
            <person name="Liep D."/>
            <person name="Gordon J."/>
        </authorList>
    </citation>
    <scope>NUCLEOTIDE SEQUENCE [LARGE SCALE GENOMIC DNA]</scope>
    <source>
        <strain evidence="1 2">DSM 15981</strain>
    </source>
</reference>
<gene>
    <name evidence="1" type="ORF">CLOSTASPAR_06596</name>
</gene>
<evidence type="ECO:0000313" key="2">
    <source>
        <dbReference type="Proteomes" id="UP000004756"/>
    </source>
</evidence>
<dbReference type="AlphaFoldDB" id="C0DBE1"/>